<dbReference type="RefSeq" id="XP_007767216.1">
    <property type="nucleotide sequence ID" value="XM_007769026.1"/>
</dbReference>
<protein>
    <recommendedName>
        <fullName evidence="2">DUF6533 domain-containing protein</fullName>
    </recommendedName>
</protein>
<dbReference type="AlphaFoldDB" id="A0A5M3MWH5"/>
<sequence>MDESSLQWVVAQRGKQTTAYANIAGFALLVYDYYLTIDQEVDLVWTRRWDLVQVVFMLARYLPFPAIALTVVRVLETVRNGPCPNLEGSNVSHLLSILLAEILLILRTLAFWEGSKRMAWALTIFALFCLGGAVGFTQLAFIKVPGIAKLPLSQCEYRFNPGGAVQYGVLLFHEIVILCVILYRWFTYHHRARSRVVVISYIDAVLYICAVICLSVASIVTITTQPPYHTDYFDNLQVVGHTIFCTRTFFHLRKSAQYISRRVTTETSLEDLTV</sequence>
<dbReference type="Pfam" id="PF20151">
    <property type="entry name" value="DUF6533"/>
    <property type="match status" value="1"/>
</dbReference>
<feature type="transmembrane region" description="Helical" evidence="1">
    <location>
        <begin position="198"/>
        <end position="220"/>
    </location>
</feature>
<dbReference type="GeneID" id="19205120"/>
<keyword evidence="1" id="KW-1133">Transmembrane helix</keyword>
<name>A0A5M3MWH5_CONPW</name>
<feature type="non-terminal residue" evidence="3">
    <location>
        <position position="274"/>
    </location>
</feature>
<organism evidence="3 4">
    <name type="scientific">Coniophora puteana (strain RWD-64-598)</name>
    <name type="common">Brown rot fungus</name>
    <dbReference type="NCBI Taxonomy" id="741705"/>
    <lineage>
        <taxon>Eukaryota</taxon>
        <taxon>Fungi</taxon>
        <taxon>Dikarya</taxon>
        <taxon>Basidiomycota</taxon>
        <taxon>Agaricomycotina</taxon>
        <taxon>Agaricomycetes</taxon>
        <taxon>Agaricomycetidae</taxon>
        <taxon>Boletales</taxon>
        <taxon>Coniophorineae</taxon>
        <taxon>Coniophoraceae</taxon>
        <taxon>Coniophora</taxon>
    </lineage>
</organism>
<accession>A0A5M3MWH5</accession>
<feature type="transmembrane region" description="Helical" evidence="1">
    <location>
        <begin position="164"/>
        <end position="186"/>
    </location>
</feature>
<dbReference type="EMBL" id="JH711576">
    <property type="protein sequence ID" value="EIW83466.1"/>
    <property type="molecule type" value="Genomic_DNA"/>
</dbReference>
<evidence type="ECO:0000259" key="2">
    <source>
        <dbReference type="Pfam" id="PF20151"/>
    </source>
</evidence>
<keyword evidence="1" id="KW-0472">Membrane</keyword>
<dbReference type="OMA" id="CIFTIRT"/>
<evidence type="ECO:0000256" key="1">
    <source>
        <dbReference type="SAM" id="Phobius"/>
    </source>
</evidence>
<reference evidence="4" key="1">
    <citation type="journal article" date="2012" name="Science">
        <title>The Paleozoic origin of enzymatic lignin decomposition reconstructed from 31 fungal genomes.</title>
        <authorList>
            <person name="Floudas D."/>
            <person name="Binder M."/>
            <person name="Riley R."/>
            <person name="Barry K."/>
            <person name="Blanchette R.A."/>
            <person name="Henrissat B."/>
            <person name="Martinez A.T."/>
            <person name="Otillar R."/>
            <person name="Spatafora J.W."/>
            <person name="Yadav J.S."/>
            <person name="Aerts A."/>
            <person name="Benoit I."/>
            <person name="Boyd A."/>
            <person name="Carlson A."/>
            <person name="Copeland A."/>
            <person name="Coutinho P.M."/>
            <person name="de Vries R.P."/>
            <person name="Ferreira P."/>
            <person name="Findley K."/>
            <person name="Foster B."/>
            <person name="Gaskell J."/>
            <person name="Glotzer D."/>
            <person name="Gorecki P."/>
            <person name="Heitman J."/>
            <person name="Hesse C."/>
            <person name="Hori C."/>
            <person name="Igarashi K."/>
            <person name="Jurgens J.A."/>
            <person name="Kallen N."/>
            <person name="Kersten P."/>
            <person name="Kohler A."/>
            <person name="Kuees U."/>
            <person name="Kumar T.K.A."/>
            <person name="Kuo A."/>
            <person name="LaButti K."/>
            <person name="Larrondo L.F."/>
            <person name="Lindquist E."/>
            <person name="Ling A."/>
            <person name="Lombard V."/>
            <person name="Lucas S."/>
            <person name="Lundell T."/>
            <person name="Martin R."/>
            <person name="McLaughlin D.J."/>
            <person name="Morgenstern I."/>
            <person name="Morin E."/>
            <person name="Murat C."/>
            <person name="Nagy L.G."/>
            <person name="Nolan M."/>
            <person name="Ohm R.A."/>
            <person name="Patyshakuliyeva A."/>
            <person name="Rokas A."/>
            <person name="Ruiz-Duenas F.J."/>
            <person name="Sabat G."/>
            <person name="Salamov A."/>
            <person name="Samejima M."/>
            <person name="Schmutz J."/>
            <person name="Slot J.C."/>
            <person name="St John F."/>
            <person name="Stenlid J."/>
            <person name="Sun H."/>
            <person name="Sun S."/>
            <person name="Syed K."/>
            <person name="Tsang A."/>
            <person name="Wiebenga A."/>
            <person name="Young D."/>
            <person name="Pisabarro A."/>
            <person name="Eastwood D.C."/>
            <person name="Martin F."/>
            <person name="Cullen D."/>
            <person name="Grigoriev I.V."/>
            <person name="Hibbett D.S."/>
        </authorList>
    </citation>
    <scope>NUCLEOTIDE SEQUENCE [LARGE SCALE GENOMIC DNA]</scope>
    <source>
        <strain evidence="4">RWD-64-598 SS2</strain>
    </source>
</reference>
<gene>
    <name evidence="3" type="ORF">CONPUDRAFT_164407</name>
</gene>
<feature type="transmembrane region" description="Helical" evidence="1">
    <location>
        <begin position="49"/>
        <end position="71"/>
    </location>
</feature>
<feature type="transmembrane region" description="Helical" evidence="1">
    <location>
        <begin position="20"/>
        <end position="37"/>
    </location>
</feature>
<feature type="domain" description="DUF6533" evidence="2">
    <location>
        <begin position="20"/>
        <end position="64"/>
    </location>
</feature>
<dbReference type="OrthoDB" id="3038503at2759"/>
<evidence type="ECO:0000313" key="4">
    <source>
        <dbReference type="Proteomes" id="UP000053558"/>
    </source>
</evidence>
<dbReference type="KEGG" id="cput:CONPUDRAFT_164407"/>
<evidence type="ECO:0000313" key="3">
    <source>
        <dbReference type="EMBL" id="EIW83466.1"/>
    </source>
</evidence>
<dbReference type="InterPro" id="IPR045340">
    <property type="entry name" value="DUF6533"/>
</dbReference>
<dbReference type="Proteomes" id="UP000053558">
    <property type="component" value="Unassembled WGS sequence"/>
</dbReference>
<keyword evidence="4" id="KW-1185">Reference proteome</keyword>
<proteinExistence type="predicted"/>
<keyword evidence="1" id="KW-0812">Transmembrane</keyword>
<comment type="caution">
    <text evidence="3">The sequence shown here is derived from an EMBL/GenBank/DDBJ whole genome shotgun (WGS) entry which is preliminary data.</text>
</comment>
<feature type="transmembrane region" description="Helical" evidence="1">
    <location>
        <begin position="119"/>
        <end position="144"/>
    </location>
</feature>